<dbReference type="HOGENOM" id="CLU_2002721_0_0_11"/>
<keyword evidence="2" id="KW-1185">Reference proteome</keyword>
<reference evidence="2" key="1">
    <citation type="submission" date="2009-02" db="EMBL/GenBank/DDBJ databases">
        <title>Annotation of Streptomyces viridochromogenes strain DSM 40736.</title>
        <authorList>
            <consortium name="The Broad Institute Genome Sequencing Platform"/>
            <consortium name="Broad Institute Microbial Sequencing Center"/>
            <person name="Fischbach M."/>
            <person name="Godfrey P."/>
            <person name="Ward D."/>
            <person name="Young S."/>
            <person name="Zeng Q."/>
            <person name="Koehrsen M."/>
            <person name="Alvarado L."/>
            <person name="Berlin A.M."/>
            <person name="Bochicchio J."/>
            <person name="Borenstein D."/>
            <person name="Chapman S.B."/>
            <person name="Chen Z."/>
            <person name="Engels R."/>
            <person name="Freedman E."/>
            <person name="Gellesch M."/>
            <person name="Goldberg J."/>
            <person name="Griggs A."/>
            <person name="Gujja S."/>
            <person name="Heilman E.R."/>
            <person name="Heiman D.I."/>
            <person name="Hepburn T.A."/>
            <person name="Howarth C."/>
            <person name="Jen D."/>
            <person name="Larson L."/>
            <person name="Lewis B."/>
            <person name="Mehta T."/>
            <person name="Park D."/>
            <person name="Pearson M."/>
            <person name="Richards J."/>
            <person name="Roberts A."/>
            <person name="Saif S."/>
            <person name="Shea T.D."/>
            <person name="Shenoy N."/>
            <person name="Sisk P."/>
            <person name="Stolte C."/>
            <person name="Sykes S.N."/>
            <person name="Thomson T."/>
            <person name="Walk T."/>
            <person name="White J."/>
            <person name="Yandava C."/>
            <person name="Straight P."/>
            <person name="Clardy J."/>
            <person name="Hung D."/>
            <person name="Kolter R."/>
            <person name="Mekalanos J."/>
            <person name="Walker S."/>
            <person name="Walsh C.T."/>
            <person name="Wieland-Brown L.C."/>
            <person name="Haas B."/>
            <person name="Nusbaum C."/>
            <person name="Birren B."/>
        </authorList>
    </citation>
    <scope>NUCLEOTIDE SEQUENCE [LARGE SCALE GENOMIC DNA]</scope>
    <source>
        <strain evidence="2">DSM 40736 / JCM 4977 / BCRC 1201 / Tue 494</strain>
    </source>
</reference>
<dbReference type="AlphaFoldDB" id="D9WZC1"/>
<evidence type="ECO:0000313" key="1">
    <source>
        <dbReference type="EMBL" id="EFL35424.1"/>
    </source>
</evidence>
<name>D9WZC1_STRVT</name>
<organism evidence="1 2">
    <name type="scientific">Streptomyces viridochromogenes (strain DSM 40736 / JCM 4977 / BCRC 1201 / Tue 494)</name>
    <dbReference type="NCBI Taxonomy" id="591159"/>
    <lineage>
        <taxon>Bacteria</taxon>
        <taxon>Bacillati</taxon>
        <taxon>Actinomycetota</taxon>
        <taxon>Actinomycetes</taxon>
        <taxon>Kitasatosporales</taxon>
        <taxon>Streptomycetaceae</taxon>
        <taxon>Streptomyces</taxon>
    </lineage>
</organism>
<gene>
    <name evidence="1" type="ORF">SSQG_05942</name>
</gene>
<protein>
    <submittedName>
        <fullName evidence="1">Predicted protein</fullName>
    </submittedName>
</protein>
<dbReference type="eggNOG" id="ENOG50323HU">
    <property type="taxonomic scope" value="Bacteria"/>
</dbReference>
<accession>D9WZC1</accession>
<evidence type="ECO:0000313" key="2">
    <source>
        <dbReference type="Proteomes" id="UP000004184"/>
    </source>
</evidence>
<dbReference type="EMBL" id="GG657757">
    <property type="protein sequence ID" value="EFL35424.1"/>
    <property type="molecule type" value="Genomic_DNA"/>
</dbReference>
<sequence length="124" mass="13610">MLGTGTAQAADKYCTLAENFRAGQACFYSYGDKLTVTDMLGDGYRTVSVWKLTDRANDNKVIRTGECHNYSGAGTTKTCNYNFPEGTYGASSRYLIIFSSESRNGPYEKTGWVSNVMTGYVSGR</sequence>
<proteinExistence type="predicted"/>
<dbReference type="Proteomes" id="UP000004184">
    <property type="component" value="Unassembled WGS sequence"/>
</dbReference>